<feature type="region of interest" description="Disordered" evidence="1">
    <location>
        <begin position="59"/>
        <end position="117"/>
    </location>
</feature>
<accession>W7MR35</accession>
<evidence type="ECO:0000313" key="3">
    <source>
        <dbReference type="Proteomes" id="UP000009096"/>
    </source>
</evidence>
<feature type="compositionally biased region" description="Acidic residues" evidence="1">
    <location>
        <begin position="84"/>
        <end position="97"/>
    </location>
</feature>
<dbReference type="OrthoDB" id="5100771at2759"/>
<dbReference type="VEuPathDB" id="FungiDB:FVEG_16607"/>
<dbReference type="GeneID" id="30073483"/>
<feature type="compositionally biased region" description="Polar residues" evidence="1">
    <location>
        <begin position="106"/>
        <end position="115"/>
    </location>
</feature>
<feature type="region of interest" description="Disordered" evidence="1">
    <location>
        <begin position="199"/>
        <end position="241"/>
    </location>
</feature>
<dbReference type="RefSeq" id="XP_018756405.1">
    <property type="nucleotide sequence ID" value="XM_018905850.1"/>
</dbReference>
<feature type="region of interest" description="Disordered" evidence="1">
    <location>
        <begin position="34"/>
        <end position="53"/>
    </location>
</feature>
<dbReference type="EMBL" id="CM000578">
    <property type="protein sequence ID" value="EWG50214.1"/>
    <property type="molecule type" value="Genomic_DNA"/>
</dbReference>
<reference evidence="2 3" key="1">
    <citation type="journal article" date="2010" name="Nature">
        <title>Comparative genomics reveals mobile pathogenicity chromosomes in Fusarium.</title>
        <authorList>
            <person name="Ma L.J."/>
            <person name="van der Does H.C."/>
            <person name="Borkovich K.A."/>
            <person name="Coleman J.J."/>
            <person name="Daboussi M.J."/>
            <person name="Di Pietro A."/>
            <person name="Dufresne M."/>
            <person name="Freitag M."/>
            <person name="Grabherr M."/>
            <person name="Henrissat B."/>
            <person name="Houterman P.M."/>
            <person name="Kang S."/>
            <person name="Shim W.B."/>
            <person name="Woloshuk C."/>
            <person name="Xie X."/>
            <person name="Xu J.R."/>
            <person name="Antoniw J."/>
            <person name="Baker S.E."/>
            <person name="Bluhm B.H."/>
            <person name="Breakspear A."/>
            <person name="Brown D.W."/>
            <person name="Butchko R.A."/>
            <person name="Chapman S."/>
            <person name="Coulson R."/>
            <person name="Coutinho P.M."/>
            <person name="Danchin E.G."/>
            <person name="Diener A."/>
            <person name="Gale L.R."/>
            <person name="Gardiner D.M."/>
            <person name="Goff S."/>
            <person name="Hammond-Kosack K.E."/>
            <person name="Hilburn K."/>
            <person name="Hua-Van A."/>
            <person name="Jonkers W."/>
            <person name="Kazan K."/>
            <person name="Kodira C.D."/>
            <person name="Koehrsen M."/>
            <person name="Kumar L."/>
            <person name="Lee Y.H."/>
            <person name="Li L."/>
            <person name="Manners J.M."/>
            <person name="Miranda-Saavedra D."/>
            <person name="Mukherjee M."/>
            <person name="Park G."/>
            <person name="Park J."/>
            <person name="Park S.Y."/>
            <person name="Proctor R.H."/>
            <person name="Regev A."/>
            <person name="Ruiz-Roldan M.C."/>
            <person name="Sain D."/>
            <person name="Sakthikumar S."/>
            <person name="Sykes S."/>
            <person name="Schwartz D.C."/>
            <person name="Turgeon B.G."/>
            <person name="Wapinski I."/>
            <person name="Yoder O."/>
            <person name="Young S."/>
            <person name="Zeng Q."/>
            <person name="Zhou S."/>
            <person name="Galagan J."/>
            <person name="Cuomo C.A."/>
            <person name="Kistler H.C."/>
            <person name="Rep M."/>
        </authorList>
    </citation>
    <scope>NUCLEOTIDE SEQUENCE [LARGE SCALE GENOMIC DNA]</scope>
    <source>
        <strain evidence="3">M3125 / FGSC 7600</strain>
    </source>
</reference>
<evidence type="ECO:0000256" key="1">
    <source>
        <dbReference type="SAM" id="MobiDB-lite"/>
    </source>
</evidence>
<keyword evidence="3" id="KW-1185">Reference proteome</keyword>
<sequence>MPGSSFHTDASKSQLNGGGLGLVDCSESMVEYQFADDEGEGSQAQLRSLPCPRRSSRLKRRRVDYNEVSDIDMDLPAKSSTHEDEGDFYSDGEEESDQSSGAQSETAEFSSQENNVPDACVKAPVKARSTPLVPTFTEADLIFPLTQPDELKLLVLFASLPLQSRGDEGHEIVCFHPPPFTSRGPCKRCAEMRDNLDRGCDGGWRRPKHQRCETEDEADVEDNESSEHGAEDADEDSESWD</sequence>
<dbReference type="AlphaFoldDB" id="W7MR35"/>
<feature type="compositionally biased region" description="Polar residues" evidence="1">
    <location>
        <begin position="1"/>
        <end position="15"/>
    </location>
</feature>
<feature type="compositionally biased region" description="Acidic residues" evidence="1">
    <location>
        <begin position="214"/>
        <end position="224"/>
    </location>
</feature>
<gene>
    <name evidence="2" type="ORF">FVEG_16607</name>
</gene>
<dbReference type="EMBL" id="DS022254">
    <property type="protein sequence ID" value="EWG50214.1"/>
    <property type="molecule type" value="Genomic_DNA"/>
</dbReference>
<evidence type="ECO:0000313" key="2">
    <source>
        <dbReference type="EMBL" id="EWG50214.1"/>
    </source>
</evidence>
<dbReference type="KEGG" id="fvr:FVEG_16607"/>
<feature type="region of interest" description="Disordered" evidence="1">
    <location>
        <begin position="1"/>
        <end position="22"/>
    </location>
</feature>
<protein>
    <submittedName>
        <fullName evidence="2">Uncharacterized protein</fullName>
    </submittedName>
</protein>
<name>W7MR35_GIBM7</name>
<dbReference type="Proteomes" id="UP000009096">
    <property type="component" value="Chromosome 1"/>
</dbReference>
<feature type="compositionally biased region" description="Acidic residues" evidence="1">
    <location>
        <begin position="232"/>
        <end position="241"/>
    </location>
</feature>
<organism evidence="2 3">
    <name type="scientific">Gibberella moniliformis (strain M3125 / FGSC 7600)</name>
    <name type="common">Maize ear and stalk rot fungus</name>
    <name type="synonym">Fusarium verticillioides</name>
    <dbReference type="NCBI Taxonomy" id="334819"/>
    <lineage>
        <taxon>Eukaryota</taxon>
        <taxon>Fungi</taxon>
        <taxon>Dikarya</taxon>
        <taxon>Ascomycota</taxon>
        <taxon>Pezizomycotina</taxon>
        <taxon>Sordariomycetes</taxon>
        <taxon>Hypocreomycetidae</taxon>
        <taxon>Hypocreales</taxon>
        <taxon>Nectriaceae</taxon>
        <taxon>Fusarium</taxon>
        <taxon>Fusarium fujikuroi species complex</taxon>
    </lineage>
</organism>
<proteinExistence type="predicted"/>